<accession>A0ABR1IN02</accession>
<evidence type="ECO:0000313" key="2">
    <source>
        <dbReference type="Proteomes" id="UP001498398"/>
    </source>
</evidence>
<proteinExistence type="predicted"/>
<name>A0ABR1IN02_9AGAR</name>
<gene>
    <name evidence="1" type="ORF">VKT23_020021</name>
</gene>
<sequence length="365" mass="41861">MNPSDHHSSSAHQIIALGQFFEGKMVLASKGKYHYPARLIKDNSDGTWIIKWWRLNKHDEAGCYACISQHALVSALWRDLRRRRMIRLGQWTRAHLVEYQQDEIRYPLYLSFSSEVSTALMPHRDILSQLTFSSPNAIFPDVPAFSWALRQKGKVVPFTGLISVEDQARINDWFRSNIPQASSCEHHWVAGIAIGHARTLFVASQHRAEIVSEFDGDFSESDVIKAAWKRLVHFTGKDEEGVPLIDAVDVDLEALKVLEYYIFSLGVDAGEAGNKQWGLDVGMHENDWNPWDVYAPECEVGYQRREAEDPEYGPNYDHEEETQYYETQRLILEREKAARNAKRPKPRPKKVSMCSKFSMSLGSGF</sequence>
<dbReference type="Proteomes" id="UP001498398">
    <property type="component" value="Unassembled WGS sequence"/>
</dbReference>
<comment type="caution">
    <text evidence="1">The sequence shown here is derived from an EMBL/GenBank/DDBJ whole genome shotgun (WGS) entry which is preliminary data.</text>
</comment>
<dbReference type="EMBL" id="JBANRG010000117">
    <property type="protein sequence ID" value="KAK7434743.1"/>
    <property type="molecule type" value="Genomic_DNA"/>
</dbReference>
<keyword evidence="2" id="KW-1185">Reference proteome</keyword>
<organism evidence="1 2">
    <name type="scientific">Marasmiellus scandens</name>
    <dbReference type="NCBI Taxonomy" id="2682957"/>
    <lineage>
        <taxon>Eukaryota</taxon>
        <taxon>Fungi</taxon>
        <taxon>Dikarya</taxon>
        <taxon>Basidiomycota</taxon>
        <taxon>Agaricomycotina</taxon>
        <taxon>Agaricomycetes</taxon>
        <taxon>Agaricomycetidae</taxon>
        <taxon>Agaricales</taxon>
        <taxon>Marasmiineae</taxon>
        <taxon>Omphalotaceae</taxon>
        <taxon>Marasmiellus</taxon>
    </lineage>
</organism>
<reference evidence="1 2" key="1">
    <citation type="submission" date="2024-01" db="EMBL/GenBank/DDBJ databases">
        <title>A draft genome for the cacao thread blight pathogen Marasmiellus scandens.</title>
        <authorList>
            <person name="Baruah I.K."/>
            <person name="Leung J."/>
            <person name="Bukari Y."/>
            <person name="Amoako-Attah I."/>
            <person name="Meinhardt L.W."/>
            <person name="Bailey B.A."/>
            <person name="Cohen S.P."/>
        </authorList>
    </citation>
    <scope>NUCLEOTIDE SEQUENCE [LARGE SCALE GENOMIC DNA]</scope>
    <source>
        <strain evidence="1 2">GH-19</strain>
    </source>
</reference>
<protein>
    <submittedName>
        <fullName evidence="1">Uncharacterized protein</fullName>
    </submittedName>
</protein>
<evidence type="ECO:0000313" key="1">
    <source>
        <dbReference type="EMBL" id="KAK7434743.1"/>
    </source>
</evidence>